<reference evidence="1 2" key="1">
    <citation type="journal article" date="2020" name="Nature">
        <title>Six reference-quality genomes reveal evolution of bat adaptations.</title>
        <authorList>
            <person name="Jebb D."/>
            <person name="Huang Z."/>
            <person name="Pippel M."/>
            <person name="Hughes G.M."/>
            <person name="Lavrichenko K."/>
            <person name="Devanna P."/>
            <person name="Winkler S."/>
            <person name="Jermiin L.S."/>
            <person name="Skirmuntt E.C."/>
            <person name="Katzourakis A."/>
            <person name="Burkitt-Gray L."/>
            <person name="Ray D.A."/>
            <person name="Sullivan K.A.M."/>
            <person name="Roscito J.G."/>
            <person name="Kirilenko B.M."/>
            <person name="Davalos L.M."/>
            <person name="Corthals A.P."/>
            <person name="Power M.L."/>
            <person name="Jones G."/>
            <person name="Ransome R.D."/>
            <person name="Dechmann D.K.N."/>
            <person name="Locatelli A.G."/>
            <person name="Puechmaille S.J."/>
            <person name="Fedrigo O."/>
            <person name="Jarvis E.D."/>
            <person name="Hiller M."/>
            <person name="Vernes S.C."/>
            <person name="Myers E.W."/>
            <person name="Teeling E.C."/>
        </authorList>
    </citation>
    <scope>NUCLEOTIDE SEQUENCE [LARGE SCALE GENOMIC DNA]</scope>
    <source>
        <strain evidence="1">Bat1K_MPI-CBG_1</strain>
    </source>
</reference>
<dbReference type="AlphaFoldDB" id="A0A833ZUY7"/>
<evidence type="ECO:0000313" key="2">
    <source>
        <dbReference type="Proteomes" id="UP000664940"/>
    </source>
</evidence>
<proteinExistence type="predicted"/>
<gene>
    <name evidence="1" type="ORF">HJG60_004672</name>
</gene>
<evidence type="ECO:0000313" key="1">
    <source>
        <dbReference type="EMBL" id="KAF6099254.1"/>
    </source>
</evidence>
<accession>A0A833ZUY7</accession>
<protein>
    <submittedName>
        <fullName evidence="1">Exosome component 7</fullName>
    </submittedName>
</protein>
<organism evidence="1 2">
    <name type="scientific">Phyllostomus discolor</name>
    <name type="common">pale spear-nosed bat</name>
    <dbReference type="NCBI Taxonomy" id="89673"/>
    <lineage>
        <taxon>Eukaryota</taxon>
        <taxon>Metazoa</taxon>
        <taxon>Chordata</taxon>
        <taxon>Craniata</taxon>
        <taxon>Vertebrata</taxon>
        <taxon>Euteleostomi</taxon>
        <taxon>Mammalia</taxon>
        <taxon>Eutheria</taxon>
        <taxon>Laurasiatheria</taxon>
        <taxon>Chiroptera</taxon>
        <taxon>Yangochiroptera</taxon>
        <taxon>Phyllostomidae</taxon>
        <taxon>Phyllostominae</taxon>
        <taxon>Phyllostomus</taxon>
    </lineage>
</organism>
<dbReference type="EMBL" id="JABVXQ010000007">
    <property type="protein sequence ID" value="KAF6099254.1"/>
    <property type="molecule type" value="Genomic_DNA"/>
</dbReference>
<name>A0A833ZUY7_9CHIR</name>
<dbReference type="Proteomes" id="UP000664940">
    <property type="component" value="Unassembled WGS sequence"/>
</dbReference>
<comment type="caution">
    <text evidence="1">The sequence shown here is derived from an EMBL/GenBank/DDBJ whole genome shotgun (WGS) entry which is preliminary data.</text>
</comment>
<sequence>MMETSKRVGKVLHASLQSVLHKEESLGPRRPKIGFLG</sequence>